<dbReference type="SUPFAM" id="SSF51905">
    <property type="entry name" value="FAD/NAD(P)-binding domain"/>
    <property type="match status" value="2"/>
</dbReference>
<protein>
    <submittedName>
        <fullName evidence="6">Flavin-containing monooxygenase</fullName>
        <ecNumber evidence="6">1.14.13.8</ecNumber>
    </submittedName>
</protein>
<sequence length="457" mass="51412">MSLPSEQKRTEDAELRSSDATCIIGAGPSGLAVAGQLRARSLPLVILEREDDVGGNWYYGRPTSSVFASTHLISSKRMTEFPDFPMPKEFPPYPSHWQAHAYLRDYARHHRLYDEITFQTEVTSAKLENNRWTVQDRAGNRTSYPRLIVASGHHWDPLIPTFPGEFTGAVVHAHDYKTPDILAGKRVLVIGGGNSGCDLAVEAALYAKSAHLSLRRGYHFLPKFLLGGPTDSGGERLHRWGLPLAIRRWITKLLLYVAVGPIQRYGLPRPDHDLFETHPIINSQLPYFVGHGRVQVRPGIDRFEGSEVLFQDGSREAFDLVLLATGYKVSFPFFSTDHVFGQSGRCELYLQAFHRQISSLMFAGLIQPNSGLWGLSYWQGKLMAQLIEAEECGATALATFRQKLTSDSRDLRGGIRFVDSPRHQLEVEYFAYRRTLQTLIGQMELQLARDQKTRAAS</sequence>
<dbReference type="Gene3D" id="3.50.50.60">
    <property type="entry name" value="FAD/NAD(P)-binding domain"/>
    <property type="match status" value="1"/>
</dbReference>
<evidence type="ECO:0000256" key="4">
    <source>
        <dbReference type="ARBA" id="ARBA00022857"/>
    </source>
</evidence>
<evidence type="ECO:0000256" key="1">
    <source>
        <dbReference type="ARBA" id="ARBA00009183"/>
    </source>
</evidence>
<dbReference type="Proteomes" id="UP000001887">
    <property type="component" value="Chromosome"/>
</dbReference>
<dbReference type="EMBL" id="CP001848">
    <property type="protein sequence ID" value="ADB15197.1"/>
    <property type="molecule type" value="Genomic_DNA"/>
</dbReference>
<dbReference type="EC" id="1.14.13.8" evidence="6"/>
<dbReference type="InterPro" id="IPR020946">
    <property type="entry name" value="Flavin_mOase-like"/>
</dbReference>
<dbReference type="eggNOG" id="COG2072">
    <property type="taxonomic scope" value="Bacteria"/>
</dbReference>
<accession>D2R3G6</accession>
<dbReference type="GO" id="GO:0050661">
    <property type="term" value="F:NADP binding"/>
    <property type="evidence" value="ECO:0007669"/>
    <property type="project" value="InterPro"/>
</dbReference>
<dbReference type="HOGENOM" id="CLU_006909_8_3_0"/>
<keyword evidence="6" id="KW-0503">Monooxygenase</keyword>
<dbReference type="OrthoDB" id="9778740at2"/>
<dbReference type="Pfam" id="PF00743">
    <property type="entry name" value="FMO-like"/>
    <property type="match status" value="1"/>
</dbReference>
<comment type="similarity">
    <text evidence="1">Belongs to the FMO family.</text>
</comment>
<dbReference type="PIRSF" id="PIRSF000332">
    <property type="entry name" value="FMO"/>
    <property type="match status" value="1"/>
</dbReference>
<evidence type="ECO:0000256" key="3">
    <source>
        <dbReference type="ARBA" id="ARBA00022827"/>
    </source>
</evidence>
<dbReference type="AlphaFoldDB" id="D2R3G6"/>
<keyword evidence="4" id="KW-0521">NADP</keyword>
<dbReference type="PRINTS" id="PR00370">
    <property type="entry name" value="FMOXYGENASE"/>
</dbReference>
<dbReference type="GO" id="GO:0050660">
    <property type="term" value="F:flavin adenine dinucleotide binding"/>
    <property type="evidence" value="ECO:0007669"/>
    <property type="project" value="InterPro"/>
</dbReference>
<proteinExistence type="inferred from homology"/>
<dbReference type="STRING" id="530564.Psta_0510"/>
<gene>
    <name evidence="6" type="ordered locus">Psta_0510</name>
</gene>
<evidence type="ECO:0000313" key="6">
    <source>
        <dbReference type="EMBL" id="ADB15197.1"/>
    </source>
</evidence>
<keyword evidence="3" id="KW-0274">FAD</keyword>
<evidence type="ECO:0000256" key="5">
    <source>
        <dbReference type="ARBA" id="ARBA00023002"/>
    </source>
</evidence>
<organism evidence="6 7">
    <name type="scientific">Pirellula staleyi (strain ATCC 27377 / DSM 6068 / ICPB 4128)</name>
    <name type="common">Pirella staleyi</name>
    <dbReference type="NCBI Taxonomy" id="530564"/>
    <lineage>
        <taxon>Bacteria</taxon>
        <taxon>Pseudomonadati</taxon>
        <taxon>Planctomycetota</taxon>
        <taxon>Planctomycetia</taxon>
        <taxon>Pirellulales</taxon>
        <taxon>Pirellulaceae</taxon>
        <taxon>Pirellula</taxon>
    </lineage>
</organism>
<keyword evidence="2" id="KW-0285">Flavoprotein</keyword>
<keyword evidence="5 6" id="KW-0560">Oxidoreductase</keyword>
<dbReference type="KEGG" id="psl:Psta_0510"/>
<name>D2R3G6_PIRSD</name>
<dbReference type="InterPro" id="IPR000960">
    <property type="entry name" value="Flavin_mOase"/>
</dbReference>
<dbReference type="InterPro" id="IPR036188">
    <property type="entry name" value="FAD/NAD-bd_sf"/>
</dbReference>
<dbReference type="InterPro" id="IPR050346">
    <property type="entry name" value="FMO-like"/>
</dbReference>
<evidence type="ECO:0000313" key="7">
    <source>
        <dbReference type="Proteomes" id="UP000001887"/>
    </source>
</evidence>
<reference evidence="6 7" key="1">
    <citation type="journal article" date="2009" name="Stand. Genomic Sci.">
        <title>Complete genome sequence of Pirellula staleyi type strain (ATCC 27377).</title>
        <authorList>
            <person name="Clum A."/>
            <person name="Tindall B.J."/>
            <person name="Sikorski J."/>
            <person name="Ivanova N."/>
            <person name="Mavrommatis K."/>
            <person name="Lucas S."/>
            <person name="Glavina del Rio T."/>
            <person name="Nolan M."/>
            <person name="Chen F."/>
            <person name="Tice H."/>
            <person name="Pitluck S."/>
            <person name="Cheng J.F."/>
            <person name="Chertkov O."/>
            <person name="Brettin T."/>
            <person name="Han C."/>
            <person name="Detter J.C."/>
            <person name="Kuske C."/>
            <person name="Bruce D."/>
            <person name="Goodwin L."/>
            <person name="Ovchinikova G."/>
            <person name="Pati A."/>
            <person name="Mikhailova N."/>
            <person name="Chen A."/>
            <person name="Palaniappan K."/>
            <person name="Land M."/>
            <person name="Hauser L."/>
            <person name="Chang Y.J."/>
            <person name="Jeffries C.D."/>
            <person name="Chain P."/>
            <person name="Rohde M."/>
            <person name="Goker M."/>
            <person name="Bristow J."/>
            <person name="Eisen J.A."/>
            <person name="Markowitz V."/>
            <person name="Hugenholtz P."/>
            <person name="Kyrpides N.C."/>
            <person name="Klenk H.P."/>
            <person name="Lapidus A."/>
        </authorList>
    </citation>
    <scope>NUCLEOTIDE SEQUENCE [LARGE SCALE GENOMIC DNA]</scope>
    <source>
        <strain evidence="7">ATCC 27377 / DSM 6068 / ICPB 4128</strain>
    </source>
</reference>
<keyword evidence="7" id="KW-1185">Reference proteome</keyword>
<dbReference type="GO" id="GO:0004499">
    <property type="term" value="F:N,N-dimethylaniline monooxygenase activity"/>
    <property type="evidence" value="ECO:0007669"/>
    <property type="project" value="InterPro"/>
</dbReference>
<dbReference type="PANTHER" id="PTHR23023">
    <property type="entry name" value="DIMETHYLANILINE MONOOXYGENASE"/>
    <property type="match status" value="1"/>
</dbReference>
<evidence type="ECO:0000256" key="2">
    <source>
        <dbReference type="ARBA" id="ARBA00022630"/>
    </source>
</evidence>